<dbReference type="Proteomes" id="UP000002593">
    <property type="component" value="Chromosome"/>
</dbReference>
<dbReference type="NCBIfam" id="TIGR02179">
    <property type="entry name" value="PorD_KorD"/>
    <property type="match status" value="1"/>
</dbReference>
<evidence type="ECO:0000256" key="1">
    <source>
        <dbReference type="ARBA" id="ARBA00001966"/>
    </source>
</evidence>
<dbReference type="InterPro" id="IPR017900">
    <property type="entry name" value="4Fe4S_Fe_S_CS"/>
</dbReference>
<dbReference type="STRING" id="415426.Hbut_0668"/>
<dbReference type="HOGENOM" id="CLU_139698_1_1_2"/>
<organism evidence="9 10">
    <name type="scientific">Hyperthermus butylicus (strain DSM 5456 / JCM 9403 / PLM1-5)</name>
    <dbReference type="NCBI Taxonomy" id="415426"/>
    <lineage>
        <taxon>Archaea</taxon>
        <taxon>Thermoproteota</taxon>
        <taxon>Thermoprotei</taxon>
        <taxon>Desulfurococcales</taxon>
        <taxon>Pyrodictiaceae</taxon>
        <taxon>Hyperthermus</taxon>
    </lineage>
</organism>
<dbReference type="EnsemblBacteria" id="ABM80524">
    <property type="protein sequence ID" value="ABM80524"/>
    <property type="gene ID" value="Hbut_0668"/>
</dbReference>
<dbReference type="PROSITE" id="PS51379">
    <property type="entry name" value="4FE4S_FER_2"/>
    <property type="match status" value="2"/>
</dbReference>
<keyword evidence="6" id="KW-0408">Iron</keyword>
<sequence length="114" mass="13204">MSGMERYLGRKYPQGYEDIPLAAIVPWPGNTAELPKHEWRTFRPVINQDKCVRCRLCWTYCPDGAIVELDKEYVTSTGRKYKITFEVNYDYCKGCGICANECPVKAIEMVPEER</sequence>
<evidence type="ECO:0000256" key="7">
    <source>
        <dbReference type="ARBA" id="ARBA00023014"/>
    </source>
</evidence>
<proteinExistence type="predicted"/>
<dbReference type="PANTHER" id="PTHR43724:SF1">
    <property type="entry name" value="PYRUVATE SYNTHASE SUBUNIT PORD"/>
    <property type="match status" value="1"/>
</dbReference>
<dbReference type="GO" id="GO:0051539">
    <property type="term" value="F:4 iron, 4 sulfur cluster binding"/>
    <property type="evidence" value="ECO:0007669"/>
    <property type="project" value="UniProtKB-KW"/>
</dbReference>
<dbReference type="EMBL" id="CP000493">
    <property type="protein sequence ID" value="ABM80524.1"/>
    <property type="molecule type" value="Genomic_DNA"/>
</dbReference>
<dbReference type="SUPFAM" id="SSF54862">
    <property type="entry name" value="4Fe-4S ferredoxins"/>
    <property type="match status" value="1"/>
</dbReference>
<evidence type="ECO:0000256" key="3">
    <source>
        <dbReference type="ARBA" id="ARBA00022723"/>
    </source>
</evidence>
<evidence type="ECO:0000256" key="2">
    <source>
        <dbReference type="ARBA" id="ARBA00022485"/>
    </source>
</evidence>
<dbReference type="EC" id="1.2.7.1" evidence="9"/>
<accession>A2BKL3</accession>
<keyword evidence="9" id="KW-0560">Oxidoreductase</keyword>
<evidence type="ECO:0000313" key="10">
    <source>
        <dbReference type="Proteomes" id="UP000002593"/>
    </source>
</evidence>
<reference evidence="9 10" key="1">
    <citation type="journal article" date="2007" name="Archaea">
        <title>The genome of Hyperthermus butylicus: a sulfur-reducing, peptide fermenting, neutrophilic Crenarchaeote growing up to 108 degrees C.</title>
        <authorList>
            <person name="Brugger K."/>
            <person name="Chen L."/>
            <person name="Stark M."/>
            <person name="Zibat A."/>
            <person name="Redder P."/>
            <person name="Ruepp A."/>
            <person name="Awayez M."/>
            <person name="She Q."/>
            <person name="Garrett R.A."/>
            <person name="Klenk H.P."/>
        </authorList>
    </citation>
    <scope>NUCLEOTIDE SEQUENCE [LARGE SCALE GENOMIC DNA]</scope>
    <source>
        <strain evidence="10">DSM 5456 / JCM 9403 / PLM1-5</strain>
    </source>
</reference>
<keyword evidence="7" id="KW-0411">Iron-sulfur</keyword>
<dbReference type="KEGG" id="hbu:Hbut_0668"/>
<keyword evidence="5" id="KW-0249">Electron transport</keyword>
<name>A2BKL3_HYPBU</name>
<dbReference type="InterPro" id="IPR011898">
    <property type="entry name" value="PorD_KorD"/>
</dbReference>
<keyword evidence="5" id="KW-0813">Transport</keyword>
<keyword evidence="3" id="KW-0479">Metal-binding</keyword>
<evidence type="ECO:0000256" key="5">
    <source>
        <dbReference type="ARBA" id="ARBA00022982"/>
    </source>
</evidence>
<evidence type="ECO:0000256" key="4">
    <source>
        <dbReference type="ARBA" id="ARBA00022737"/>
    </source>
</evidence>
<keyword evidence="9" id="KW-0670">Pyruvate</keyword>
<evidence type="ECO:0000259" key="8">
    <source>
        <dbReference type="PROSITE" id="PS51379"/>
    </source>
</evidence>
<dbReference type="Gene3D" id="3.30.70.20">
    <property type="match status" value="1"/>
</dbReference>
<evidence type="ECO:0000256" key="6">
    <source>
        <dbReference type="ARBA" id="ARBA00023004"/>
    </source>
</evidence>
<dbReference type="GO" id="GO:0019164">
    <property type="term" value="F:pyruvate synthase activity"/>
    <property type="evidence" value="ECO:0007669"/>
    <property type="project" value="UniProtKB-EC"/>
</dbReference>
<dbReference type="InterPro" id="IPR017896">
    <property type="entry name" value="4Fe4S_Fe-S-bd"/>
</dbReference>
<feature type="domain" description="4Fe-4S ferredoxin-type" evidence="8">
    <location>
        <begin position="83"/>
        <end position="112"/>
    </location>
</feature>
<protein>
    <submittedName>
        <fullName evidence="9">Pyruvate synthase subunit porD</fullName>
        <ecNumber evidence="9">1.2.7.1</ecNumber>
    </submittedName>
</protein>
<evidence type="ECO:0000313" key="9">
    <source>
        <dbReference type="EMBL" id="ABM80524.1"/>
    </source>
</evidence>
<dbReference type="Pfam" id="PF14697">
    <property type="entry name" value="Fer4_21"/>
    <property type="match status" value="1"/>
</dbReference>
<dbReference type="AlphaFoldDB" id="A2BKL3"/>
<dbReference type="PROSITE" id="PS00198">
    <property type="entry name" value="4FE4S_FER_1"/>
    <property type="match status" value="1"/>
</dbReference>
<keyword evidence="10" id="KW-1185">Reference proteome</keyword>
<dbReference type="PANTHER" id="PTHR43724">
    <property type="entry name" value="PYRUVATE SYNTHASE SUBUNIT PORD"/>
    <property type="match status" value="1"/>
</dbReference>
<dbReference type="GO" id="GO:0046872">
    <property type="term" value="F:metal ion binding"/>
    <property type="evidence" value="ECO:0007669"/>
    <property type="project" value="UniProtKB-KW"/>
</dbReference>
<dbReference type="eggNOG" id="arCOG01605">
    <property type="taxonomic scope" value="Archaea"/>
</dbReference>
<feature type="domain" description="4Fe-4S ferredoxin-type" evidence="8">
    <location>
        <begin position="42"/>
        <end position="72"/>
    </location>
</feature>
<comment type="cofactor">
    <cofactor evidence="1">
        <name>[4Fe-4S] cluster</name>
        <dbReference type="ChEBI" id="CHEBI:49883"/>
    </cofactor>
</comment>
<keyword evidence="2" id="KW-0004">4Fe-4S</keyword>
<gene>
    <name evidence="9" type="ordered locus">Hbut_0668</name>
</gene>
<keyword evidence="4" id="KW-0677">Repeat</keyword>